<dbReference type="OrthoDB" id="9795666at2"/>
<evidence type="ECO:0000256" key="5">
    <source>
        <dbReference type="ARBA" id="ARBA00023163"/>
    </source>
</evidence>
<keyword evidence="5" id="KW-0804">Transcription</keyword>
<dbReference type="Gene3D" id="1.10.10.10">
    <property type="entry name" value="Winged helix-like DNA-binding domain superfamily/Winged helix DNA-binding domain"/>
    <property type="match status" value="1"/>
</dbReference>
<evidence type="ECO:0000256" key="1">
    <source>
        <dbReference type="ARBA" id="ARBA00010641"/>
    </source>
</evidence>
<dbReference type="Pfam" id="PF04542">
    <property type="entry name" value="Sigma70_r2"/>
    <property type="match status" value="1"/>
</dbReference>
<dbReference type="SUPFAM" id="SSF88946">
    <property type="entry name" value="Sigma2 domain of RNA polymerase sigma factors"/>
    <property type="match status" value="1"/>
</dbReference>
<evidence type="ECO:0000313" key="8">
    <source>
        <dbReference type="EMBL" id="ODV56659.1"/>
    </source>
</evidence>
<dbReference type="InterPro" id="IPR013325">
    <property type="entry name" value="RNA_pol_sigma_r2"/>
</dbReference>
<dbReference type="InterPro" id="IPR013324">
    <property type="entry name" value="RNA_pol_sigma_r3/r4-like"/>
</dbReference>
<dbReference type="Gene3D" id="1.10.1740.10">
    <property type="match status" value="1"/>
</dbReference>
<dbReference type="GO" id="GO:0003677">
    <property type="term" value="F:DNA binding"/>
    <property type="evidence" value="ECO:0007669"/>
    <property type="project" value="UniProtKB-KW"/>
</dbReference>
<dbReference type="InterPro" id="IPR014284">
    <property type="entry name" value="RNA_pol_sigma-70_dom"/>
</dbReference>
<evidence type="ECO:0000259" key="6">
    <source>
        <dbReference type="Pfam" id="PF04542"/>
    </source>
</evidence>
<organism evidence="8">
    <name type="scientific">Lysinibacillus fusiformis</name>
    <dbReference type="NCBI Taxonomy" id="28031"/>
    <lineage>
        <taxon>Bacteria</taxon>
        <taxon>Bacillati</taxon>
        <taxon>Bacillota</taxon>
        <taxon>Bacilli</taxon>
        <taxon>Bacillales</taxon>
        <taxon>Bacillaceae</taxon>
        <taxon>Lysinibacillus</taxon>
    </lineage>
</organism>
<dbReference type="InterPro" id="IPR036388">
    <property type="entry name" value="WH-like_DNA-bd_sf"/>
</dbReference>
<dbReference type="GO" id="GO:0006352">
    <property type="term" value="P:DNA-templated transcription initiation"/>
    <property type="evidence" value="ECO:0007669"/>
    <property type="project" value="InterPro"/>
</dbReference>
<keyword evidence="2" id="KW-0805">Transcription regulation</keyword>
<dbReference type="InterPro" id="IPR013249">
    <property type="entry name" value="RNA_pol_sigma70_r4_t2"/>
</dbReference>
<dbReference type="InterPro" id="IPR039425">
    <property type="entry name" value="RNA_pol_sigma-70-like"/>
</dbReference>
<evidence type="ECO:0000259" key="7">
    <source>
        <dbReference type="Pfam" id="PF08281"/>
    </source>
</evidence>
<keyword evidence="4" id="KW-0238">DNA-binding</keyword>
<dbReference type="GO" id="GO:0016987">
    <property type="term" value="F:sigma factor activity"/>
    <property type="evidence" value="ECO:0007669"/>
    <property type="project" value="UniProtKB-KW"/>
</dbReference>
<dbReference type="PANTHER" id="PTHR43133:SF52">
    <property type="entry name" value="ECF RNA POLYMERASE SIGMA FACTOR SIGL"/>
    <property type="match status" value="1"/>
</dbReference>
<feature type="domain" description="RNA polymerase sigma factor 70 region 4 type 2" evidence="7">
    <location>
        <begin position="99"/>
        <end position="150"/>
    </location>
</feature>
<comment type="similarity">
    <text evidence="1">Belongs to the sigma-70 factor family. ECF subfamily.</text>
</comment>
<dbReference type="RefSeq" id="WP_069481648.1">
    <property type="nucleotide sequence ID" value="NZ_KV766182.1"/>
</dbReference>
<dbReference type="NCBIfam" id="TIGR02937">
    <property type="entry name" value="sigma70-ECF"/>
    <property type="match status" value="1"/>
</dbReference>
<dbReference type="SUPFAM" id="SSF88659">
    <property type="entry name" value="Sigma3 and sigma4 domains of RNA polymerase sigma factors"/>
    <property type="match status" value="1"/>
</dbReference>
<keyword evidence="3" id="KW-0731">Sigma factor</keyword>
<dbReference type="AlphaFoldDB" id="A0A1E4R889"/>
<evidence type="ECO:0000256" key="2">
    <source>
        <dbReference type="ARBA" id="ARBA00023015"/>
    </source>
</evidence>
<dbReference type="Proteomes" id="UP000094784">
    <property type="component" value="Unassembled WGS sequence"/>
</dbReference>
<reference evidence="8" key="1">
    <citation type="submission" date="2016-09" db="EMBL/GenBank/DDBJ databases">
        <title>Draft genome sequence of the soil isolate, Lysinibacillus fusiformis M5, a potential hypoxanthine producer.</title>
        <authorList>
            <person name="Gallegos-Monterrosa R."/>
            <person name="Maroti G."/>
            <person name="Balint B."/>
            <person name="Kovacs A.T."/>
        </authorList>
    </citation>
    <scope>NUCLEOTIDE SEQUENCE [LARGE SCALE GENOMIC DNA]</scope>
    <source>
        <strain evidence="8">M5</strain>
    </source>
</reference>
<comment type="caution">
    <text evidence="8">The sequence shown here is derived from an EMBL/GenBank/DDBJ whole genome shotgun (WGS) entry which is preliminary data.</text>
</comment>
<feature type="domain" description="RNA polymerase sigma-70 region 2" evidence="6">
    <location>
        <begin position="7"/>
        <end position="72"/>
    </location>
</feature>
<dbReference type="PANTHER" id="PTHR43133">
    <property type="entry name" value="RNA POLYMERASE ECF-TYPE SIGMA FACTO"/>
    <property type="match status" value="1"/>
</dbReference>
<protein>
    <submittedName>
        <fullName evidence="8">RNA polymerase subunit sigma</fullName>
    </submittedName>
</protein>
<dbReference type="EMBL" id="MECQ01000001">
    <property type="protein sequence ID" value="ODV56659.1"/>
    <property type="molecule type" value="Genomic_DNA"/>
</dbReference>
<sequence length="158" mass="18655">MELETIYITYMNDIYRYLYSLTKNHSAAEDLLQDTFTKAHITLLGQEIQDIKPWLFKVAYYTYIDSTRKEKRYVTSDKIEQIYSNTPEQIIVEQDAYLKLINLLEQIKPIEKQIILLCDVHDCTNEQAANILQLNVNTVKSHLARGRKKLRALIIREE</sequence>
<evidence type="ECO:0000256" key="3">
    <source>
        <dbReference type="ARBA" id="ARBA00023082"/>
    </source>
</evidence>
<name>A0A1E4R889_9BACI</name>
<dbReference type="Pfam" id="PF08281">
    <property type="entry name" value="Sigma70_r4_2"/>
    <property type="match status" value="1"/>
</dbReference>
<dbReference type="NCBIfam" id="NF007226">
    <property type="entry name" value="PRK09644.1"/>
    <property type="match status" value="1"/>
</dbReference>
<evidence type="ECO:0000256" key="4">
    <source>
        <dbReference type="ARBA" id="ARBA00023125"/>
    </source>
</evidence>
<dbReference type="InterPro" id="IPR007627">
    <property type="entry name" value="RNA_pol_sigma70_r2"/>
</dbReference>
<accession>A0A1E4R889</accession>
<proteinExistence type="inferred from homology"/>
<gene>
    <name evidence="8" type="ORF">BG258_12530</name>
</gene>